<evidence type="ECO:0000313" key="2">
    <source>
        <dbReference type="Proteomes" id="UP000019205"/>
    </source>
</evidence>
<proteinExistence type="predicted"/>
<evidence type="ECO:0000313" key="1">
    <source>
        <dbReference type="EMBL" id="EAQ96933.2"/>
    </source>
</evidence>
<name>A4AB61_9GAMM</name>
<dbReference type="AlphaFoldDB" id="A4AB61"/>
<reference evidence="1 2" key="1">
    <citation type="journal article" date="2007" name="Proc. Natl. Acad. Sci. U.S.A.">
        <title>Characterization of a marine gammaproteobacterium capable of aerobic anoxygenic photosynthesis.</title>
        <authorList>
            <person name="Fuchs B.M."/>
            <person name="Spring S."/>
            <person name="Teeling H."/>
            <person name="Quast C."/>
            <person name="Wulf J."/>
            <person name="Schattenhofer M."/>
            <person name="Yan S."/>
            <person name="Ferriera S."/>
            <person name="Johnson J."/>
            <person name="Glockner F.O."/>
            <person name="Amann R."/>
        </authorList>
    </citation>
    <scope>NUCLEOTIDE SEQUENCE [LARGE SCALE GENOMIC DNA]</scope>
    <source>
        <strain evidence="1">KT71</strain>
    </source>
</reference>
<comment type="caution">
    <text evidence="1">The sequence shown here is derived from an EMBL/GenBank/DDBJ whole genome shotgun (WGS) entry which is preliminary data.</text>
</comment>
<gene>
    <name evidence="1" type="ORF">KT71_11549</name>
</gene>
<organism evidence="1 2">
    <name type="scientific">Congregibacter litoralis KT71</name>
    <dbReference type="NCBI Taxonomy" id="314285"/>
    <lineage>
        <taxon>Bacteria</taxon>
        <taxon>Pseudomonadati</taxon>
        <taxon>Pseudomonadota</taxon>
        <taxon>Gammaproteobacteria</taxon>
        <taxon>Cellvibrionales</taxon>
        <taxon>Halieaceae</taxon>
        <taxon>Congregibacter</taxon>
    </lineage>
</organism>
<dbReference type="HOGENOM" id="CLU_2632061_0_0_6"/>
<reference evidence="1 2" key="2">
    <citation type="journal article" date="2009" name="PLoS ONE">
        <title>The photosynthetic apparatus and its regulation in the aerobic gammaproteobacterium Congregibacter litoralis gen. nov., sp. nov.</title>
        <authorList>
            <person name="Spring S."/>
            <person name="Lunsdorf H."/>
            <person name="Fuchs B.M."/>
            <person name="Tindall B.J."/>
        </authorList>
    </citation>
    <scope>NUCLEOTIDE SEQUENCE [LARGE SCALE GENOMIC DNA]</scope>
    <source>
        <strain evidence="1">KT71</strain>
    </source>
</reference>
<sequence>MTLDDYRTHLEFAIGVPFTDGNRVVPLKNGDEIFPAMLAAIRAASSHLEFSHTFTGRGLLPGSLLTPWLRKPARASA</sequence>
<dbReference type="RefSeq" id="WP_023660081.1">
    <property type="nucleotide sequence ID" value="NZ_CM002299.1"/>
</dbReference>
<keyword evidence="2" id="KW-1185">Reference proteome</keyword>
<dbReference type="SUPFAM" id="SSF56024">
    <property type="entry name" value="Phospholipase D/nuclease"/>
    <property type="match status" value="1"/>
</dbReference>
<protein>
    <submittedName>
        <fullName evidence="1">Uncharacterized protein</fullName>
    </submittedName>
</protein>
<accession>A4AB61</accession>
<dbReference type="EMBL" id="AAOA02000003">
    <property type="protein sequence ID" value="EAQ96933.2"/>
    <property type="molecule type" value="Genomic_DNA"/>
</dbReference>
<dbReference type="Proteomes" id="UP000019205">
    <property type="component" value="Chromosome"/>
</dbReference>
<dbReference type="STRING" id="314285.KT71_11549"/>